<sequence>MNTKILMIVSSIFMMISGLGLTFVPEEISEFLNAGLNQTSILFLQILGSLYLGFGMLNWMTKNILIGGIYNRPLVVSNLAHFLVTSFALIKIAGKYTENKFPIILTLTIIYTVLTLCFEYVFMKNPNNVSGTN</sequence>
<organism evidence="2 3">
    <name type="scientific">Flagellimonas lutimaris</name>
    <dbReference type="NCBI Taxonomy" id="475082"/>
    <lineage>
        <taxon>Bacteria</taxon>
        <taxon>Pseudomonadati</taxon>
        <taxon>Bacteroidota</taxon>
        <taxon>Flavobacteriia</taxon>
        <taxon>Flavobacteriales</taxon>
        <taxon>Flavobacteriaceae</taxon>
        <taxon>Flagellimonas</taxon>
    </lineage>
</organism>
<dbReference type="Proteomes" id="UP000266067">
    <property type="component" value="Unassembled WGS sequence"/>
</dbReference>
<feature type="transmembrane region" description="Helical" evidence="1">
    <location>
        <begin position="74"/>
        <end position="94"/>
    </location>
</feature>
<keyword evidence="1" id="KW-1133">Transmembrane helix</keyword>
<keyword evidence="1" id="KW-0472">Membrane</keyword>
<feature type="transmembrane region" description="Helical" evidence="1">
    <location>
        <begin position="6"/>
        <end position="24"/>
    </location>
</feature>
<accession>A0A3A1NAR2</accession>
<evidence type="ECO:0000313" key="3">
    <source>
        <dbReference type="Proteomes" id="UP000266067"/>
    </source>
</evidence>
<gene>
    <name evidence="2" type="ORF">D2V08_12820</name>
</gene>
<dbReference type="EMBL" id="QXFH01000075">
    <property type="protein sequence ID" value="RIV31636.1"/>
    <property type="molecule type" value="Genomic_DNA"/>
</dbReference>
<keyword evidence="1" id="KW-0812">Transmembrane</keyword>
<dbReference type="OrthoDB" id="2913980at2"/>
<protein>
    <submittedName>
        <fullName evidence="2">Uncharacterized protein</fullName>
    </submittedName>
</protein>
<name>A0A3A1NAR2_9FLAO</name>
<keyword evidence="3" id="KW-1185">Reference proteome</keyword>
<feature type="transmembrane region" description="Helical" evidence="1">
    <location>
        <begin position="101"/>
        <end position="123"/>
    </location>
</feature>
<evidence type="ECO:0000256" key="1">
    <source>
        <dbReference type="SAM" id="Phobius"/>
    </source>
</evidence>
<dbReference type="AlphaFoldDB" id="A0A3A1NAR2"/>
<feature type="transmembrane region" description="Helical" evidence="1">
    <location>
        <begin position="36"/>
        <end position="54"/>
    </location>
</feature>
<dbReference type="RefSeq" id="WP_119608562.1">
    <property type="nucleotide sequence ID" value="NZ_QXFH01000075.1"/>
</dbReference>
<proteinExistence type="predicted"/>
<comment type="caution">
    <text evidence="2">The sequence shown here is derived from an EMBL/GenBank/DDBJ whole genome shotgun (WGS) entry which is preliminary data.</text>
</comment>
<reference evidence="2 3" key="1">
    <citation type="submission" date="2018-08" db="EMBL/GenBank/DDBJ databases">
        <title>Proposal of Muricauda 72 sp.nov. and Muricauda NH166 sp.nov., isolated from seawater.</title>
        <authorList>
            <person name="Cheng H."/>
            <person name="Wu Y.-H."/>
            <person name="Guo L.-L."/>
            <person name="Xu X.-W."/>
        </authorList>
    </citation>
    <scope>NUCLEOTIDE SEQUENCE [LARGE SCALE GENOMIC DNA]</scope>
    <source>
        <strain evidence="2 3">KCTC 22173</strain>
    </source>
</reference>
<evidence type="ECO:0000313" key="2">
    <source>
        <dbReference type="EMBL" id="RIV31636.1"/>
    </source>
</evidence>